<name>A0AAE0WPK1_9PEZI</name>
<feature type="compositionally biased region" description="Basic and acidic residues" evidence="2">
    <location>
        <begin position="214"/>
        <end position="224"/>
    </location>
</feature>
<reference evidence="3" key="1">
    <citation type="submission" date="2023-07" db="EMBL/GenBank/DDBJ databases">
        <title>Black Yeasts Isolated from many extreme environments.</title>
        <authorList>
            <person name="Coleine C."/>
            <person name="Stajich J.E."/>
            <person name="Selbmann L."/>
        </authorList>
    </citation>
    <scope>NUCLEOTIDE SEQUENCE</scope>
    <source>
        <strain evidence="3">CCFEE 5485</strain>
    </source>
</reference>
<evidence type="ECO:0000256" key="1">
    <source>
        <dbReference type="SAM" id="Coils"/>
    </source>
</evidence>
<feature type="compositionally biased region" description="Basic residues" evidence="2">
    <location>
        <begin position="1"/>
        <end position="10"/>
    </location>
</feature>
<dbReference type="AlphaFoldDB" id="A0AAE0WPK1"/>
<gene>
    <name evidence="3" type="ORF">LTR78_004697</name>
</gene>
<feature type="compositionally biased region" description="Basic and acidic residues" evidence="2">
    <location>
        <begin position="52"/>
        <end position="63"/>
    </location>
</feature>
<protein>
    <submittedName>
        <fullName evidence="3">Uncharacterized protein</fullName>
    </submittedName>
</protein>
<keyword evidence="1" id="KW-0175">Coiled coil</keyword>
<sequence length="713" mass="78978">MIRRKRKKRSREAMVQKPRHNADQLQDSHHGAELGGRGVDELNEQSGSLQDRSAERADGRPSEAPDSPRNGRLTPRDTEDRPVLGHEKVLEECQHFQIGLDSVVERLEKLMVTLSQAGLVLDRVEKSSMTDAKEIQKSAALVATAVKFVGEGIMQLRHSTTSVSEMVDQLKVMMTKAVDDRMEALKTLRMYNVNANLADELRDLTVNVTSEAAAEERGRQDRAHQYQQRDLSQKREMQRLVDDNSYLFTSIDGLKREKQVLHEQTTSQIADIERLEKENADLRHKMERLREEKQYWYDQTTELCDPVKDLEDEKQSLVEAIQQLRTQTAAPISGEERERLVDVLKAGLGNQHDLGGSQDLLPPSSSALQRLCGGIEAPFVYEGATTVNVKADIQSIRQMFLGLTTRSPQVSPTRRQHKTAVPPSMAAKRSPTSPMTSAWNKSGRMYSPEHESLPQVPPLESGVIEGQFQPQDLFLKSSSDLVTMTPLSGLSRADNMDLDTSSSSKMPASQKIGPEPARPSDVPAAGSARNQEPSIGTVSGSSASLKKMTSTPLAPAAAEQEAAEELLFNVNRGKSRQASLPSHSVSLRDVLSRLDIYDPTVEITNRRPATEAPQDLMHTLGGSLMSLRERKAYDTLDKGIQRGCKCAKQRALYPRRTGVVYDAEHGSISCNECIVAGEVCIMISKGQRPMIVPRAGHGDDLAKLQELQAWSGE</sequence>
<feature type="compositionally biased region" description="Basic and acidic residues" evidence="2">
    <location>
        <begin position="20"/>
        <end position="32"/>
    </location>
</feature>
<feature type="region of interest" description="Disordered" evidence="2">
    <location>
        <begin position="211"/>
        <end position="233"/>
    </location>
</feature>
<evidence type="ECO:0000313" key="4">
    <source>
        <dbReference type="Proteomes" id="UP001274830"/>
    </source>
</evidence>
<feature type="compositionally biased region" description="Polar residues" evidence="2">
    <location>
        <begin position="498"/>
        <end position="507"/>
    </location>
</feature>
<feature type="region of interest" description="Disordered" evidence="2">
    <location>
        <begin position="1"/>
        <end position="82"/>
    </location>
</feature>
<dbReference type="EMBL" id="JAUTXT010000014">
    <property type="protein sequence ID" value="KAK3675613.1"/>
    <property type="molecule type" value="Genomic_DNA"/>
</dbReference>
<feature type="compositionally biased region" description="Polar residues" evidence="2">
    <location>
        <begin position="528"/>
        <end position="551"/>
    </location>
</feature>
<accession>A0AAE0WPK1</accession>
<evidence type="ECO:0000313" key="3">
    <source>
        <dbReference type="EMBL" id="KAK3675613.1"/>
    </source>
</evidence>
<keyword evidence="4" id="KW-1185">Reference proteome</keyword>
<proteinExistence type="predicted"/>
<feature type="region of interest" description="Disordered" evidence="2">
    <location>
        <begin position="486"/>
        <end position="557"/>
    </location>
</feature>
<comment type="caution">
    <text evidence="3">The sequence shown here is derived from an EMBL/GenBank/DDBJ whole genome shotgun (WGS) entry which is preliminary data.</text>
</comment>
<feature type="compositionally biased region" description="Polar residues" evidence="2">
    <location>
        <begin position="430"/>
        <end position="439"/>
    </location>
</feature>
<dbReference type="Proteomes" id="UP001274830">
    <property type="component" value="Unassembled WGS sequence"/>
</dbReference>
<feature type="coiled-coil region" evidence="1">
    <location>
        <begin position="272"/>
        <end position="327"/>
    </location>
</feature>
<evidence type="ECO:0000256" key="2">
    <source>
        <dbReference type="SAM" id="MobiDB-lite"/>
    </source>
</evidence>
<organism evidence="3 4">
    <name type="scientific">Recurvomyces mirabilis</name>
    <dbReference type="NCBI Taxonomy" id="574656"/>
    <lineage>
        <taxon>Eukaryota</taxon>
        <taxon>Fungi</taxon>
        <taxon>Dikarya</taxon>
        <taxon>Ascomycota</taxon>
        <taxon>Pezizomycotina</taxon>
        <taxon>Dothideomycetes</taxon>
        <taxon>Dothideomycetidae</taxon>
        <taxon>Mycosphaerellales</taxon>
        <taxon>Teratosphaeriaceae</taxon>
        <taxon>Recurvomyces</taxon>
    </lineage>
</organism>
<feature type="region of interest" description="Disordered" evidence="2">
    <location>
        <begin position="406"/>
        <end position="439"/>
    </location>
</feature>